<feature type="domain" description="DUF11" evidence="5">
    <location>
        <begin position="914"/>
        <end position="1030"/>
    </location>
</feature>
<accession>B8GAQ0</accession>
<gene>
    <name evidence="7" type="ordered locus">Cagg_1738</name>
</gene>
<dbReference type="Proteomes" id="UP000002508">
    <property type="component" value="Chromosome"/>
</dbReference>
<evidence type="ECO:0000259" key="6">
    <source>
        <dbReference type="Pfam" id="PF17210"/>
    </source>
</evidence>
<feature type="transmembrane region" description="Helical" evidence="4">
    <location>
        <begin position="12"/>
        <end position="31"/>
    </location>
</feature>
<keyword evidence="2" id="KW-0964">Secreted</keyword>
<evidence type="ECO:0000256" key="3">
    <source>
        <dbReference type="ARBA" id="ARBA00022729"/>
    </source>
</evidence>
<dbReference type="SUPFAM" id="SSF50969">
    <property type="entry name" value="YVTN repeat-like/Quinoprotein amine dehydrogenase"/>
    <property type="match status" value="1"/>
</dbReference>
<evidence type="ECO:0000313" key="8">
    <source>
        <dbReference type="Proteomes" id="UP000002508"/>
    </source>
</evidence>
<dbReference type="InterPro" id="IPR001434">
    <property type="entry name" value="OmcB-like_DUF11"/>
</dbReference>
<keyword evidence="8" id="KW-1185">Reference proteome</keyword>
<dbReference type="KEGG" id="cag:Cagg_1738"/>
<evidence type="ECO:0000256" key="2">
    <source>
        <dbReference type="ARBA" id="ARBA00022525"/>
    </source>
</evidence>
<protein>
    <submittedName>
        <fullName evidence="7">Conserved repeat domain protein</fullName>
    </submittedName>
</protein>
<dbReference type="InterPro" id="IPR011044">
    <property type="entry name" value="Quino_amine_DH_bsu"/>
</dbReference>
<feature type="domain" description="DUF11" evidence="5">
    <location>
        <begin position="789"/>
        <end position="904"/>
    </location>
</feature>
<dbReference type="GO" id="GO:0005576">
    <property type="term" value="C:extracellular region"/>
    <property type="evidence" value="ECO:0007669"/>
    <property type="project" value="UniProtKB-SubCell"/>
</dbReference>
<keyword evidence="4" id="KW-0472">Membrane</keyword>
<evidence type="ECO:0000256" key="4">
    <source>
        <dbReference type="SAM" id="Phobius"/>
    </source>
</evidence>
<dbReference type="SUPFAM" id="SSF117074">
    <property type="entry name" value="Hypothetical protein PA1324"/>
    <property type="match status" value="2"/>
</dbReference>
<evidence type="ECO:0000259" key="5">
    <source>
        <dbReference type="Pfam" id="PF01345"/>
    </source>
</evidence>
<dbReference type="Pfam" id="PF01345">
    <property type="entry name" value="DUF11"/>
    <property type="match status" value="2"/>
</dbReference>
<dbReference type="Gene3D" id="2.60.40.10">
    <property type="entry name" value="Immunoglobulins"/>
    <property type="match status" value="3"/>
</dbReference>
<dbReference type="eggNOG" id="COG1572">
    <property type="taxonomic scope" value="Bacteria"/>
</dbReference>
<dbReference type="InterPro" id="IPR047589">
    <property type="entry name" value="DUF11_rpt"/>
</dbReference>
<dbReference type="InterPro" id="IPR013783">
    <property type="entry name" value="Ig-like_fold"/>
</dbReference>
<dbReference type="RefSeq" id="WP_015940498.1">
    <property type="nucleotide sequence ID" value="NC_011831.1"/>
</dbReference>
<dbReference type="Gene3D" id="2.60.40.1170">
    <property type="entry name" value="Mu homology domain, subdomain B"/>
    <property type="match status" value="1"/>
</dbReference>
<evidence type="ECO:0000313" key="7">
    <source>
        <dbReference type="EMBL" id="ACL24639.1"/>
    </source>
</evidence>
<name>B8GAQ0_CHLAD</name>
<dbReference type="InterPro" id="IPR051172">
    <property type="entry name" value="Chlamydia_OmcB"/>
</dbReference>
<dbReference type="EMBL" id="CP001337">
    <property type="protein sequence ID" value="ACL24639.1"/>
    <property type="molecule type" value="Genomic_DNA"/>
</dbReference>
<keyword evidence="4" id="KW-0812">Transmembrane</keyword>
<dbReference type="PANTHER" id="PTHR34819">
    <property type="entry name" value="LARGE CYSTEINE-RICH PERIPLASMIC PROTEIN OMCB"/>
    <property type="match status" value="1"/>
</dbReference>
<dbReference type="InterPro" id="IPR033764">
    <property type="entry name" value="Sdr_B"/>
</dbReference>
<reference evidence="7" key="1">
    <citation type="submission" date="2008-12" db="EMBL/GenBank/DDBJ databases">
        <title>Complete sequence of Chloroflexus aggregans DSM 9485.</title>
        <authorList>
            <consortium name="US DOE Joint Genome Institute"/>
            <person name="Lucas S."/>
            <person name="Copeland A."/>
            <person name="Lapidus A."/>
            <person name="Glavina del Rio T."/>
            <person name="Dalin E."/>
            <person name="Tice H."/>
            <person name="Pitluck S."/>
            <person name="Foster B."/>
            <person name="Larimer F."/>
            <person name="Land M."/>
            <person name="Hauser L."/>
            <person name="Kyrpides N."/>
            <person name="Mikhailova N."/>
            <person name="Bryant D."/>
            <person name="Richardson P."/>
        </authorList>
    </citation>
    <scope>NUCLEOTIDE SEQUENCE</scope>
    <source>
        <strain evidence="7">DSM 9485</strain>
    </source>
</reference>
<proteinExistence type="predicted"/>
<dbReference type="HOGENOM" id="CLU_247810_0_0_0"/>
<dbReference type="Pfam" id="PF17210">
    <property type="entry name" value="SdrD_B"/>
    <property type="match status" value="2"/>
</dbReference>
<feature type="domain" description="SD-repeat containing protein B" evidence="6">
    <location>
        <begin position="528"/>
        <end position="624"/>
    </location>
</feature>
<evidence type="ECO:0000256" key="1">
    <source>
        <dbReference type="ARBA" id="ARBA00004613"/>
    </source>
</evidence>
<organism evidence="7 8">
    <name type="scientific">Chloroflexus aggregans (strain MD-66 / DSM 9485)</name>
    <dbReference type="NCBI Taxonomy" id="326427"/>
    <lineage>
        <taxon>Bacteria</taxon>
        <taxon>Bacillati</taxon>
        <taxon>Chloroflexota</taxon>
        <taxon>Chloroflexia</taxon>
        <taxon>Chloroflexales</taxon>
        <taxon>Chloroflexineae</taxon>
        <taxon>Chloroflexaceae</taxon>
        <taxon>Chloroflexus</taxon>
    </lineage>
</organism>
<keyword evidence="4" id="KW-1133">Transmembrane helix</keyword>
<keyword evidence="3" id="KW-0732">Signal</keyword>
<comment type="subcellular location">
    <subcellularLocation>
        <location evidence="1">Secreted</location>
    </subcellularLocation>
</comment>
<dbReference type="PANTHER" id="PTHR34819:SF5">
    <property type="entry name" value="CONSERVED REPEAT DOMAIN PROTEIN"/>
    <property type="match status" value="1"/>
</dbReference>
<dbReference type="NCBIfam" id="TIGR01451">
    <property type="entry name" value="B_ant_repeat"/>
    <property type="match status" value="1"/>
</dbReference>
<feature type="domain" description="SD-repeat containing protein B" evidence="6">
    <location>
        <begin position="664"/>
        <end position="781"/>
    </location>
</feature>
<dbReference type="STRING" id="326427.Cagg_1738"/>
<sequence length="1519" mass="164095">MTAHTRFYQSAYRLIGWAFVMLFVFIPLLTLPGPIAAQTGDRGFASAVACLSGDVAIATTCFADTIFAPVPASDPALVRVTLSGAKQPLVPIGTIQGGHSQRIARHSGIGSVYGLAYDDGSISGIRRLFAAAFTRRFTSFGPLGVGGVYEYRFDDGQWYESFTVPDAGQERSVPDRKDKAILAYVGRTGLGDMEISPDGTTLYIMNLAARRIERYDITQPTPQRLEPLSIKYSMITSNQQTLNNLRPFALEFAPTPDLVTGNSRLFVGVTDTASPNGEPNAYVLEWIVNTDSWQRVIAQPLVTSVFNERFHSSTYLWAIQIKKAKDSITGWNAWNEQLEKLQIYNPSRAIFHPQPFLTDIEFSPDGQELRLGLRDRVGDLTFFGPPPADDYTTIAQGDTLNYRFINGQWQLELSAISRRDQVDINDPSRVYLANRSDWLNDHLHGYSGDTPSHVENHMGSLLAIPHPNGSEQIVVTSLLGYNSSGLMAYHRNQPHPFRAITLIPPGSNKSTALGDLELLCTYAFISGQLWHDVNGNGIREATEPPLNGVTLQVMAPDQSTPLGEVVTDDSGNYTVAVPPNRALHVRVAPAEFAPGRPLAGMVYAPVNVGGDDTRDSDAHPTFGVVEFAGRHTGYGVTGTALPLPLREESVRNVDIGLTRQFQPAAIGDRVWLDQNRNGLQDNNEAGVAGVSLRLERLPGSAPQVTSYPRTTFSDAQGSYSFAGLEPGRYRVFVTLPDGHAFAPLTIGGDPQRDSDIDERTSFSSVIVLGHGEMRTDIDVGLVRLQPQMDLSIDLRAPTVAVVGDELQYMMTYRHTGQRIANNVVIQLEMPVGATLLTADQPPTRQDGTRLIWQLPRLSQGSTGTINVRVRAPTSIGNNLVQTVTAIATVSATPADDNTTNNRAQQITQLTRAEVSVSKSAPAVVLSGDELLYTLRVVNRGSAVANDVVVTDPLPSQVDFVSFLQAPAGACRYEGIQRTVRCTLAGLSPNQEVTVSILTRPRPNAADRLDNRVTVMTTTAGDIPLDNVATTRTVHVRPDLAVSVAFTPTPAAAGEANSLLVSYRNNGSGMARAMVLTIDLPTAITITTVPSVCQRNAQQFVCALGDVAPATSGELRIGFTLPATIALDQLTAQAVIATATPELSTAQGDNTANATVAIVRPNPFVLLRGPASIVGQGSVFAYTIDYGNRYHRRPTQTRAAANTVLELELPADVQFVGASLSPSTRNGQRLRWHLGTLNPQTAGRIEVVVQTNVPAGTVLPATARISTVTPADDPVDNVATLTVSVVPPPSTIGRATGELQVAIRSTLDPAMHDANQTNGVYLSEGAAIAWPAGEVLDLTPQLANVTFADEPLPWPYAYRVRVVGWSLATIEVGKQRFDPRAADSRGVAGCREGLRPTLKPQLLTGCIYGYLGGQSRDQLRAIVLRERDLNDQAHLYWGRPPTPAMRSDVYLYTTDMLDQVQLTIQLEIEVQIVNQAPGSIGGVPLPPVPVVPLPDPARQLITEQVDITLLVPRSLVAPGN</sequence>
<dbReference type="OrthoDB" id="134475at2"/>